<evidence type="ECO:0000313" key="2">
    <source>
        <dbReference type="EMBL" id="KAA3770711.1"/>
    </source>
</evidence>
<evidence type="ECO:0000256" key="1">
    <source>
        <dbReference type="SAM" id="SignalP"/>
    </source>
</evidence>
<reference evidence="2 3" key="1">
    <citation type="journal article" date="2019" name="Nat. Med.">
        <title>A library of human gut bacterial isolates paired with longitudinal multiomics data enables mechanistic microbiome research.</title>
        <authorList>
            <person name="Poyet M."/>
            <person name="Groussin M."/>
            <person name="Gibbons S.M."/>
            <person name="Avila-Pacheco J."/>
            <person name="Jiang X."/>
            <person name="Kearney S.M."/>
            <person name="Perrotta A.R."/>
            <person name="Berdy B."/>
            <person name="Zhao S."/>
            <person name="Lieberman T.D."/>
            <person name="Swanson P.K."/>
            <person name="Smith M."/>
            <person name="Roesemann S."/>
            <person name="Alexander J.E."/>
            <person name="Rich S.A."/>
            <person name="Livny J."/>
            <person name="Vlamakis H."/>
            <person name="Clish C."/>
            <person name="Bullock K."/>
            <person name="Deik A."/>
            <person name="Scott J."/>
            <person name="Pierce K.A."/>
            <person name="Xavier R.J."/>
            <person name="Alm E.J."/>
        </authorList>
    </citation>
    <scope>NUCLEOTIDE SEQUENCE [LARGE SCALE GENOMIC DNA]</scope>
    <source>
        <strain evidence="2 3">BIOML-A10</strain>
    </source>
</reference>
<dbReference type="RefSeq" id="WP_130057800.1">
    <property type="nucleotide sequence ID" value="NZ_JADNPJ010000001.1"/>
</dbReference>
<protein>
    <submittedName>
        <fullName evidence="2">Uncharacterized protein</fullName>
    </submittedName>
</protein>
<evidence type="ECO:0000313" key="3">
    <source>
        <dbReference type="Proteomes" id="UP000422221"/>
    </source>
</evidence>
<gene>
    <name evidence="2" type="ORF">F3F73_01830</name>
</gene>
<keyword evidence="1" id="KW-0732">Signal</keyword>
<sequence>MKYVGPLLLALFLCLSLQAQDQEEGFFVAHQCATSASLMIAKQKALLNTKGELATQINGKITSVSQSYLTEDLGNDVLKEEFINESKIAAQVILKNIAIAEEIPVKEKDGRYTVHITLKVRETDVLDAIRKHVMANERLQKVFKKEKFDGLWNE</sequence>
<comment type="caution">
    <text evidence="2">The sequence shown here is derived from an EMBL/GenBank/DDBJ whole genome shotgun (WGS) entry which is preliminary data.</text>
</comment>
<dbReference type="AlphaFoldDB" id="A0A7J4XPL1"/>
<dbReference type="EMBL" id="VWMK01000001">
    <property type="protein sequence ID" value="KAA3770711.1"/>
    <property type="molecule type" value="Genomic_DNA"/>
</dbReference>
<proteinExistence type="predicted"/>
<feature type="chain" id="PRO_5029484752" evidence="1">
    <location>
        <begin position="20"/>
        <end position="154"/>
    </location>
</feature>
<organism evidence="2 3">
    <name type="scientific">Bacteroides salyersiae</name>
    <dbReference type="NCBI Taxonomy" id="291644"/>
    <lineage>
        <taxon>Bacteria</taxon>
        <taxon>Pseudomonadati</taxon>
        <taxon>Bacteroidota</taxon>
        <taxon>Bacteroidia</taxon>
        <taxon>Bacteroidales</taxon>
        <taxon>Bacteroidaceae</taxon>
        <taxon>Bacteroides</taxon>
    </lineage>
</organism>
<accession>A0A7J4XPL1</accession>
<feature type="signal peptide" evidence="1">
    <location>
        <begin position="1"/>
        <end position="19"/>
    </location>
</feature>
<name>A0A7J4XPL1_9BACE</name>
<dbReference type="Proteomes" id="UP000422221">
    <property type="component" value="Unassembled WGS sequence"/>
</dbReference>